<dbReference type="EMBL" id="SRLE01000004">
    <property type="protein sequence ID" value="TGD75290.1"/>
    <property type="molecule type" value="Genomic_DNA"/>
</dbReference>
<name>A0A4Z0M796_9GAMM</name>
<evidence type="ECO:0000313" key="2">
    <source>
        <dbReference type="Proteomes" id="UP000298050"/>
    </source>
</evidence>
<gene>
    <name evidence="1" type="ORF">E4634_04670</name>
</gene>
<comment type="caution">
    <text evidence="1">The sequence shown here is derived from an EMBL/GenBank/DDBJ whole genome shotgun (WGS) entry which is preliminary data.</text>
</comment>
<dbReference type="Proteomes" id="UP000298050">
    <property type="component" value="Unassembled WGS sequence"/>
</dbReference>
<accession>A0A4Z0M796</accession>
<keyword evidence="2" id="KW-1185">Reference proteome</keyword>
<dbReference type="RefSeq" id="WP_135441429.1">
    <property type="nucleotide sequence ID" value="NZ_SRLE01000004.1"/>
</dbReference>
<reference evidence="1 2" key="1">
    <citation type="submission" date="2019-04" db="EMBL/GenBank/DDBJ databases">
        <title>Taxonomy of novel Haliea sp. from mangrove soil of West Coast of India.</title>
        <authorList>
            <person name="Verma A."/>
            <person name="Kumar P."/>
            <person name="Krishnamurthi S."/>
        </authorList>
    </citation>
    <scope>NUCLEOTIDE SEQUENCE [LARGE SCALE GENOMIC DNA]</scope>
    <source>
        <strain evidence="1 2">SAOS-164</strain>
    </source>
</reference>
<dbReference type="SUPFAM" id="SSF56935">
    <property type="entry name" value="Porins"/>
    <property type="match status" value="1"/>
</dbReference>
<dbReference type="OrthoDB" id="197869at2"/>
<dbReference type="AlphaFoldDB" id="A0A4Z0M796"/>
<proteinExistence type="predicted"/>
<evidence type="ECO:0000313" key="1">
    <source>
        <dbReference type="EMBL" id="TGD75290.1"/>
    </source>
</evidence>
<protein>
    <recommendedName>
        <fullName evidence="3">Porin</fullName>
    </recommendedName>
</protein>
<sequence>MLAAGRTGILAFATLILMLAGSGAVAMNPFSVQGFGTLGAVYNTTDNAGFIRDLGQPKGATGWETATDSMVGLQLAYRPNEKFEAVIQGVSRYSYDDTFQPRVSWAFIKYQLTPDVAVRAGRLGWDAYMLADSRNIGYSYLWVRPPIEYFGALQFSHLDGADIEVRHAFGETIASFKLYVGQADEKLPLLDDGDLFDLKGIEAYGAHLGLQTRNWSHRIGASLYHNPNSLPPPYSTFTDLLRATDDPLAPGFANDFDIAGSDTYNVNYSVAYDNGGLQAQFLANLSQSNKRMISDHYQLLGLLGYRIGQFTPYLIYTGTWLYNFDDSVDLSPDNPLYFAGELLIESTDWEQHSWKGGVRFDFMPKAALKLQVEHIQSEGYPSYWRDVKPGWDGDADVFSLTVDFIF</sequence>
<organism evidence="1 2">
    <name type="scientific">Mangrovimicrobium sediminis</name>
    <dbReference type="NCBI Taxonomy" id="2562682"/>
    <lineage>
        <taxon>Bacteria</taxon>
        <taxon>Pseudomonadati</taxon>
        <taxon>Pseudomonadota</taxon>
        <taxon>Gammaproteobacteria</taxon>
        <taxon>Cellvibrionales</taxon>
        <taxon>Halieaceae</taxon>
        <taxon>Mangrovimicrobium</taxon>
    </lineage>
</organism>
<evidence type="ECO:0008006" key="3">
    <source>
        <dbReference type="Google" id="ProtNLM"/>
    </source>
</evidence>